<proteinExistence type="predicted"/>
<keyword evidence="2" id="KW-1133">Transmembrane helix</keyword>
<evidence type="ECO:0000256" key="1">
    <source>
        <dbReference type="ARBA" id="ARBA00022729"/>
    </source>
</evidence>
<feature type="domain" description="VM" evidence="3">
    <location>
        <begin position="84"/>
        <end position="121"/>
    </location>
</feature>
<evidence type="ECO:0000259" key="3">
    <source>
        <dbReference type="PROSITE" id="PS51137"/>
    </source>
</evidence>
<keyword evidence="1" id="KW-0732">Signal</keyword>
<dbReference type="Pfam" id="PF10542">
    <property type="entry name" value="Vitelline_membr"/>
    <property type="match status" value="1"/>
</dbReference>
<dbReference type="AlphaFoldDB" id="A0A1A9Z2T6"/>
<keyword evidence="2" id="KW-0472">Membrane</keyword>
<accession>A0A1A9Z2T6</accession>
<name>A0A1A9Z2T6_GLOPL</name>
<keyword evidence="2" id="KW-0812">Transmembrane</keyword>
<dbReference type="PROSITE" id="PS51137">
    <property type="entry name" value="VM"/>
    <property type="match status" value="1"/>
</dbReference>
<protein>
    <recommendedName>
        <fullName evidence="3">VM domain-containing protein</fullName>
    </recommendedName>
</protein>
<keyword evidence="5" id="KW-1185">Reference proteome</keyword>
<dbReference type="Proteomes" id="UP000092445">
    <property type="component" value="Unassembled WGS sequence"/>
</dbReference>
<organism evidence="4 5">
    <name type="scientific">Glossina pallidipes</name>
    <name type="common">Tsetse fly</name>
    <dbReference type="NCBI Taxonomy" id="7398"/>
    <lineage>
        <taxon>Eukaryota</taxon>
        <taxon>Metazoa</taxon>
        <taxon>Ecdysozoa</taxon>
        <taxon>Arthropoda</taxon>
        <taxon>Hexapoda</taxon>
        <taxon>Insecta</taxon>
        <taxon>Pterygota</taxon>
        <taxon>Neoptera</taxon>
        <taxon>Endopterygota</taxon>
        <taxon>Diptera</taxon>
        <taxon>Brachycera</taxon>
        <taxon>Muscomorpha</taxon>
        <taxon>Hippoboscoidea</taxon>
        <taxon>Glossinidae</taxon>
        <taxon>Glossina</taxon>
    </lineage>
</organism>
<dbReference type="EnsemblMetazoa" id="GPAI002032-RA">
    <property type="protein sequence ID" value="GPAI002032-PA"/>
    <property type="gene ID" value="GPAI002032"/>
</dbReference>
<evidence type="ECO:0000256" key="2">
    <source>
        <dbReference type="SAM" id="Phobius"/>
    </source>
</evidence>
<sequence>MPIKIHRIRGMDGQTEKLLLVAGEPLAKFGEIWNLSTSFIRHSLGISLISHFLITVFFQQLIKMQLNLFMIFGLIIQLHDLDTVGAHLPCPNNYLFGCRPVLQPVPCEQGPPVAALPLTLPIPIQLLSSLTQAQPLPQLQSISHHLLPSLGLHTPICRSAQGLHLQSSHSLSNKDSHDDQANNKK</sequence>
<dbReference type="VEuPathDB" id="VectorBase:GPAI002032"/>
<evidence type="ECO:0000313" key="4">
    <source>
        <dbReference type="EnsemblMetazoa" id="GPAI002032-PA"/>
    </source>
</evidence>
<dbReference type="InterPro" id="IPR013135">
    <property type="entry name" value="Vitelline_membr_Cys-rich-dom"/>
</dbReference>
<feature type="transmembrane region" description="Helical" evidence="2">
    <location>
        <begin position="39"/>
        <end position="58"/>
    </location>
</feature>
<reference evidence="5" key="1">
    <citation type="submission" date="2014-03" db="EMBL/GenBank/DDBJ databases">
        <authorList>
            <person name="Aksoy S."/>
            <person name="Warren W."/>
            <person name="Wilson R.K."/>
        </authorList>
    </citation>
    <scope>NUCLEOTIDE SEQUENCE [LARGE SCALE GENOMIC DNA]</scope>
    <source>
        <strain evidence="5">IAEA</strain>
    </source>
</reference>
<reference evidence="4" key="2">
    <citation type="submission" date="2020-05" db="UniProtKB">
        <authorList>
            <consortium name="EnsemblMetazoa"/>
        </authorList>
    </citation>
    <scope>IDENTIFICATION</scope>
    <source>
        <strain evidence="4">IAEA</strain>
    </source>
</reference>
<evidence type="ECO:0000313" key="5">
    <source>
        <dbReference type="Proteomes" id="UP000092445"/>
    </source>
</evidence>